<comment type="similarity">
    <text evidence="7">Belongs to the drug/metabolite transporter (DMT) superfamily. Small multidrug resistance (SMR) (TC 2.A.7.1) family.</text>
</comment>
<evidence type="ECO:0000256" key="5">
    <source>
        <dbReference type="ARBA" id="ARBA00022989"/>
    </source>
</evidence>
<feature type="transmembrane region" description="Helical" evidence="8">
    <location>
        <begin position="57"/>
        <end position="79"/>
    </location>
</feature>
<dbReference type="Gene3D" id="1.10.3730.20">
    <property type="match status" value="1"/>
</dbReference>
<accession>A0A1G9NSX4</accession>
<keyword evidence="10" id="KW-1185">Reference proteome</keyword>
<feature type="transmembrane region" description="Helical" evidence="8">
    <location>
        <begin position="85"/>
        <end position="102"/>
    </location>
</feature>
<evidence type="ECO:0000256" key="2">
    <source>
        <dbReference type="ARBA" id="ARBA00022448"/>
    </source>
</evidence>
<sequence>MAYVYLISSLVLAFLSNLSVKLARGYTRPVPTVSAFLCYALCLTCLTLAVQHFEVGFVYAVWSGVTVVSTAVIGILFFHETYNRLKIMSICMIIAGVVLLHLETG</sequence>
<evidence type="ECO:0000256" key="6">
    <source>
        <dbReference type="ARBA" id="ARBA00023136"/>
    </source>
</evidence>
<name>A0A1G9NSX4_9BACI</name>
<proteinExistence type="inferred from homology"/>
<evidence type="ECO:0000313" key="9">
    <source>
        <dbReference type="EMBL" id="SDL89489.1"/>
    </source>
</evidence>
<gene>
    <name evidence="9" type="ORF">SAMN05216244_1140</name>
</gene>
<evidence type="ECO:0000256" key="1">
    <source>
        <dbReference type="ARBA" id="ARBA00004651"/>
    </source>
</evidence>
<dbReference type="SUPFAM" id="SSF103481">
    <property type="entry name" value="Multidrug resistance efflux transporter EmrE"/>
    <property type="match status" value="1"/>
</dbReference>
<dbReference type="Pfam" id="PF00893">
    <property type="entry name" value="Multi_Drug_Res"/>
    <property type="match status" value="1"/>
</dbReference>
<dbReference type="GO" id="GO:0005886">
    <property type="term" value="C:plasma membrane"/>
    <property type="evidence" value="ECO:0007669"/>
    <property type="project" value="UniProtKB-SubCell"/>
</dbReference>
<dbReference type="PANTHER" id="PTHR30561">
    <property type="entry name" value="SMR FAMILY PROTON-DEPENDENT DRUG EFFLUX TRANSPORTER SUGE"/>
    <property type="match status" value="1"/>
</dbReference>
<dbReference type="PANTHER" id="PTHR30561:SF1">
    <property type="entry name" value="MULTIDRUG TRANSPORTER EMRE"/>
    <property type="match status" value="1"/>
</dbReference>
<evidence type="ECO:0000256" key="4">
    <source>
        <dbReference type="ARBA" id="ARBA00022692"/>
    </source>
</evidence>
<dbReference type="Proteomes" id="UP000182347">
    <property type="component" value="Unassembled WGS sequence"/>
</dbReference>
<dbReference type="InterPro" id="IPR045324">
    <property type="entry name" value="Small_multidrug_res"/>
</dbReference>
<dbReference type="EMBL" id="FNHF01000001">
    <property type="protein sequence ID" value="SDL89489.1"/>
    <property type="molecule type" value="Genomic_DNA"/>
</dbReference>
<keyword evidence="2" id="KW-0813">Transport</keyword>
<evidence type="ECO:0000313" key="10">
    <source>
        <dbReference type="Proteomes" id="UP000182347"/>
    </source>
</evidence>
<dbReference type="InterPro" id="IPR000390">
    <property type="entry name" value="Small_drug/metabolite_transptr"/>
</dbReference>
<dbReference type="OrthoDB" id="21828at2"/>
<dbReference type="InterPro" id="IPR037185">
    <property type="entry name" value="EmrE-like"/>
</dbReference>
<keyword evidence="6 8" id="KW-0472">Membrane</keyword>
<dbReference type="AlphaFoldDB" id="A0A1G9NSX4"/>
<reference evidence="10" key="1">
    <citation type="submission" date="2016-10" db="EMBL/GenBank/DDBJ databases">
        <authorList>
            <person name="Varghese N."/>
            <person name="Submissions S."/>
        </authorList>
    </citation>
    <scope>NUCLEOTIDE SEQUENCE [LARGE SCALE GENOMIC DNA]</scope>
    <source>
        <strain evidence="10">CGMCC 1.6199</strain>
    </source>
</reference>
<organism evidence="9 10">
    <name type="scientific">Sediminibacillus halophilus</name>
    <dbReference type="NCBI Taxonomy" id="482461"/>
    <lineage>
        <taxon>Bacteria</taxon>
        <taxon>Bacillati</taxon>
        <taxon>Bacillota</taxon>
        <taxon>Bacilli</taxon>
        <taxon>Bacillales</taxon>
        <taxon>Bacillaceae</taxon>
        <taxon>Sediminibacillus</taxon>
    </lineage>
</organism>
<evidence type="ECO:0000256" key="7">
    <source>
        <dbReference type="RuleBase" id="RU003942"/>
    </source>
</evidence>
<keyword evidence="4 7" id="KW-0812">Transmembrane</keyword>
<feature type="transmembrane region" description="Helical" evidence="8">
    <location>
        <begin position="33"/>
        <end position="50"/>
    </location>
</feature>
<dbReference type="GO" id="GO:0022857">
    <property type="term" value="F:transmembrane transporter activity"/>
    <property type="evidence" value="ECO:0007669"/>
    <property type="project" value="InterPro"/>
</dbReference>
<keyword evidence="5 8" id="KW-1133">Transmembrane helix</keyword>
<dbReference type="STRING" id="482461.SAMN05216244_1140"/>
<protein>
    <submittedName>
        <fullName evidence="9">Small multidrug resistance pump</fullName>
    </submittedName>
</protein>
<comment type="subcellular location">
    <subcellularLocation>
        <location evidence="1 7">Cell membrane</location>
        <topology evidence="1 7">Multi-pass membrane protein</topology>
    </subcellularLocation>
</comment>
<evidence type="ECO:0000256" key="8">
    <source>
        <dbReference type="SAM" id="Phobius"/>
    </source>
</evidence>
<keyword evidence="3" id="KW-1003">Cell membrane</keyword>
<dbReference type="RefSeq" id="WP_074597842.1">
    <property type="nucleotide sequence ID" value="NZ_FNHF01000001.1"/>
</dbReference>
<evidence type="ECO:0000256" key="3">
    <source>
        <dbReference type="ARBA" id="ARBA00022475"/>
    </source>
</evidence>